<evidence type="ECO:0000259" key="2">
    <source>
        <dbReference type="PROSITE" id="PS51485"/>
    </source>
</evidence>
<dbReference type="InterPro" id="IPR003245">
    <property type="entry name" value="Phytocyanin_dom"/>
</dbReference>
<proteinExistence type="predicted"/>
<protein>
    <recommendedName>
        <fullName evidence="2">Phytocyanin domain-containing protein</fullName>
    </recommendedName>
</protein>
<dbReference type="InterPro" id="IPR039391">
    <property type="entry name" value="Phytocyanin-like"/>
</dbReference>
<dbReference type="AlphaFoldDB" id="A0AAW1YDR6"/>
<feature type="chain" id="PRO_5043565040" description="Phytocyanin domain-containing protein" evidence="1">
    <location>
        <begin position="24"/>
        <end position="189"/>
    </location>
</feature>
<sequence>MASKTICIPVMSLLFLLFAFSEARQVEVDGWTVENSDHLTKWTHRHHFNLGDVLKWKKNETSLTLDTPVLQVTKEAYGSCETSNPLRENVTEVTLNHQGPFYFISGVKELCDKGLKITVEVRAQGHHKHHGAPSPAPARALAPATNIAGEPAAPPTSAAAHGLLGGGFMGFNFIAIGVAASILGTTFNI</sequence>
<dbReference type="InterPro" id="IPR008972">
    <property type="entry name" value="Cupredoxin"/>
</dbReference>
<feature type="signal peptide" evidence="1">
    <location>
        <begin position="1"/>
        <end position="23"/>
    </location>
</feature>
<dbReference type="Pfam" id="PF02298">
    <property type="entry name" value="Cu_bind_like"/>
    <property type="match status" value="1"/>
</dbReference>
<dbReference type="Gene3D" id="2.60.40.420">
    <property type="entry name" value="Cupredoxins - blue copper proteins"/>
    <property type="match status" value="1"/>
</dbReference>
<evidence type="ECO:0000313" key="3">
    <source>
        <dbReference type="EMBL" id="KAK9947334.1"/>
    </source>
</evidence>
<keyword evidence="1" id="KW-0732">Signal</keyword>
<evidence type="ECO:0000313" key="4">
    <source>
        <dbReference type="Proteomes" id="UP001457282"/>
    </source>
</evidence>
<keyword evidence="4" id="KW-1185">Reference proteome</keyword>
<dbReference type="Proteomes" id="UP001457282">
    <property type="component" value="Unassembled WGS sequence"/>
</dbReference>
<evidence type="ECO:0000256" key="1">
    <source>
        <dbReference type="SAM" id="SignalP"/>
    </source>
</evidence>
<comment type="caution">
    <text evidence="3">The sequence shown here is derived from an EMBL/GenBank/DDBJ whole genome shotgun (WGS) entry which is preliminary data.</text>
</comment>
<gene>
    <name evidence="3" type="ORF">M0R45_002965</name>
</gene>
<dbReference type="PANTHER" id="PTHR33021:SF197">
    <property type="entry name" value="EARLY NODULIN-LIKE PROTEIN 13"/>
    <property type="match status" value="1"/>
</dbReference>
<dbReference type="SUPFAM" id="SSF49503">
    <property type="entry name" value="Cupredoxins"/>
    <property type="match status" value="1"/>
</dbReference>
<organism evidence="3 4">
    <name type="scientific">Rubus argutus</name>
    <name type="common">Southern blackberry</name>
    <dbReference type="NCBI Taxonomy" id="59490"/>
    <lineage>
        <taxon>Eukaryota</taxon>
        <taxon>Viridiplantae</taxon>
        <taxon>Streptophyta</taxon>
        <taxon>Embryophyta</taxon>
        <taxon>Tracheophyta</taxon>
        <taxon>Spermatophyta</taxon>
        <taxon>Magnoliopsida</taxon>
        <taxon>eudicotyledons</taxon>
        <taxon>Gunneridae</taxon>
        <taxon>Pentapetalae</taxon>
        <taxon>rosids</taxon>
        <taxon>fabids</taxon>
        <taxon>Rosales</taxon>
        <taxon>Rosaceae</taxon>
        <taxon>Rosoideae</taxon>
        <taxon>Rosoideae incertae sedis</taxon>
        <taxon>Rubus</taxon>
    </lineage>
</organism>
<feature type="domain" description="Phytocyanin" evidence="2">
    <location>
        <begin position="24"/>
        <end position="123"/>
    </location>
</feature>
<reference evidence="3 4" key="1">
    <citation type="journal article" date="2023" name="G3 (Bethesda)">
        <title>A chromosome-length genome assembly and annotation of blackberry (Rubus argutus, cv. 'Hillquist').</title>
        <authorList>
            <person name="Bruna T."/>
            <person name="Aryal R."/>
            <person name="Dudchenko O."/>
            <person name="Sargent D.J."/>
            <person name="Mead D."/>
            <person name="Buti M."/>
            <person name="Cavallini A."/>
            <person name="Hytonen T."/>
            <person name="Andres J."/>
            <person name="Pham M."/>
            <person name="Weisz D."/>
            <person name="Mascagni F."/>
            <person name="Usai G."/>
            <person name="Natali L."/>
            <person name="Bassil N."/>
            <person name="Fernandez G.E."/>
            <person name="Lomsadze A."/>
            <person name="Armour M."/>
            <person name="Olukolu B."/>
            <person name="Poorten T."/>
            <person name="Britton C."/>
            <person name="Davik J."/>
            <person name="Ashrafi H."/>
            <person name="Aiden E.L."/>
            <person name="Borodovsky M."/>
            <person name="Worthington M."/>
        </authorList>
    </citation>
    <scope>NUCLEOTIDE SEQUENCE [LARGE SCALE GENOMIC DNA]</scope>
    <source>
        <strain evidence="3">PI 553951</strain>
    </source>
</reference>
<accession>A0AAW1YDR6</accession>
<name>A0AAW1YDR6_RUBAR</name>
<dbReference type="EMBL" id="JBEDUW010000001">
    <property type="protein sequence ID" value="KAK9947334.1"/>
    <property type="molecule type" value="Genomic_DNA"/>
</dbReference>
<dbReference type="PROSITE" id="PS51485">
    <property type="entry name" value="PHYTOCYANIN"/>
    <property type="match status" value="1"/>
</dbReference>
<dbReference type="GO" id="GO:0009055">
    <property type="term" value="F:electron transfer activity"/>
    <property type="evidence" value="ECO:0007669"/>
    <property type="project" value="InterPro"/>
</dbReference>
<dbReference type="PANTHER" id="PTHR33021">
    <property type="entry name" value="BLUE COPPER PROTEIN"/>
    <property type="match status" value="1"/>
</dbReference>
<dbReference type="GO" id="GO:0005886">
    <property type="term" value="C:plasma membrane"/>
    <property type="evidence" value="ECO:0007669"/>
    <property type="project" value="TreeGrafter"/>
</dbReference>